<feature type="region of interest" description="Disordered" evidence="11">
    <location>
        <begin position="858"/>
        <end position="916"/>
    </location>
</feature>
<evidence type="ECO:0000256" key="7">
    <source>
        <dbReference type="ARBA" id="ARBA00034808"/>
    </source>
</evidence>
<organism evidence="14 15">
    <name type="scientific">Rosistilla oblonga</name>
    <dbReference type="NCBI Taxonomy" id="2527990"/>
    <lineage>
        <taxon>Bacteria</taxon>
        <taxon>Pseudomonadati</taxon>
        <taxon>Planctomycetota</taxon>
        <taxon>Planctomycetia</taxon>
        <taxon>Pirellulales</taxon>
        <taxon>Pirellulaceae</taxon>
        <taxon>Rosistilla</taxon>
    </lineage>
</organism>
<evidence type="ECO:0000256" key="4">
    <source>
        <dbReference type="ARBA" id="ARBA00022840"/>
    </source>
</evidence>
<evidence type="ECO:0000256" key="6">
    <source>
        <dbReference type="ARBA" id="ARBA00034617"/>
    </source>
</evidence>
<dbReference type="EMBL" id="CP036318">
    <property type="protein sequence ID" value="QDV58901.1"/>
    <property type="molecule type" value="Genomic_DNA"/>
</dbReference>
<dbReference type="GO" id="GO:0003677">
    <property type="term" value="F:DNA binding"/>
    <property type="evidence" value="ECO:0007669"/>
    <property type="project" value="InterPro"/>
</dbReference>
<evidence type="ECO:0000256" key="3">
    <source>
        <dbReference type="ARBA" id="ARBA00022806"/>
    </source>
</evidence>
<dbReference type="GO" id="GO:0000725">
    <property type="term" value="P:recombinational repair"/>
    <property type="evidence" value="ECO:0007669"/>
    <property type="project" value="TreeGrafter"/>
</dbReference>
<keyword evidence="3 10" id="KW-0347">Helicase</keyword>
<feature type="domain" description="UvrD-like helicase C-terminal" evidence="13">
    <location>
        <begin position="493"/>
        <end position="723"/>
    </location>
</feature>
<keyword evidence="1 10" id="KW-0547">Nucleotide-binding</keyword>
<dbReference type="GO" id="GO:0005829">
    <property type="term" value="C:cytosol"/>
    <property type="evidence" value="ECO:0007669"/>
    <property type="project" value="TreeGrafter"/>
</dbReference>
<name>A0A518J0M9_9BACT</name>
<feature type="binding site" evidence="10">
    <location>
        <begin position="31"/>
        <end position="38"/>
    </location>
    <ligand>
        <name>ATP</name>
        <dbReference type="ChEBI" id="CHEBI:30616"/>
    </ligand>
</feature>
<dbReference type="GO" id="GO:0043138">
    <property type="term" value="F:3'-5' DNA helicase activity"/>
    <property type="evidence" value="ECO:0007669"/>
    <property type="project" value="UniProtKB-EC"/>
</dbReference>
<dbReference type="GO" id="GO:0016887">
    <property type="term" value="F:ATP hydrolysis activity"/>
    <property type="evidence" value="ECO:0007669"/>
    <property type="project" value="RHEA"/>
</dbReference>
<proteinExistence type="predicted"/>
<evidence type="ECO:0000256" key="9">
    <source>
        <dbReference type="ARBA" id="ARBA00048988"/>
    </source>
</evidence>
<dbReference type="Pfam" id="PF13361">
    <property type="entry name" value="UvrD_C"/>
    <property type="match status" value="1"/>
</dbReference>
<dbReference type="GO" id="GO:0005524">
    <property type="term" value="F:ATP binding"/>
    <property type="evidence" value="ECO:0007669"/>
    <property type="project" value="UniProtKB-UniRule"/>
</dbReference>
<evidence type="ECO:0000256" key="10">
    <source>
        <dbReference type="PROSITE-ProRule" id="PRU00560"/>
    </source>
</evidence>
<dbReference type="InterPro" id="IPR014017">
    <property type="entry name" value="DNA_helicase_UvrD-like_C"/>
</dbReference>
<dbReference type="RefSeq" id="WP_145289729.1">
    <property type="nucleotide sequence ID" value="NZ_CP036318.1"/>
</dbReference>
<sequence length="916" mass="101725">MNEATDKPKRPKSKADLAAEAERLQPLMIRASAGTGKTYQLTGRLLQILLGGASPDTILATTFTRKAAGEILNRLLVSLARAATDPKALDVLRQQIGDADLSEQRPAPLLHGILKDIHRLRICTLDSLFSQLARSFSFELQLPPGWQLTDEIEESWFVDQAITRMLEQFDETEVESLFHMLSKGQAERNVAMRLQQVVQNNYAGFRRSHRDAWRTLAAVKPPADKAITEAVGVLEGSATGDKRIDNAMRKYGELTLTEQWDAIVEAKLIAAADQSQHSGEPVTYYKKPVPDDLVAAMCVIYAKARHEYVMRLKMQTEATGDLLESYDRNIGSLKQNARRFSFDDVSHQLADWVDRLQDDQRSGDLNRLAMRMDASLDHVLLDEFQDTAPVQWDVLRPFARRASVGAPQRTFFCVGDTKQAIYGWRGGEAKIFDAVQDELPDVVSKPQDTSFRSSPVITDNVTKIFKHLHRHPSFSEREPHPVGDAQWKCHALHEFEDAFHDHHAAFRDRPGYVQLATGPQGEGTASEKRALHQRYVAAQVQELAEKIPGKSIGILTRTNQTVGRMIYLLRELGLDVSQEGGNPLIDSAAVEMILSAVRLAEHPGDLRWRFHLANSPLAESLGLTQAIDRKTAYGESLRLSGELRDRFEHEGLVATVTELAKTLLPSCGEADRLRLRQLIGLANQYARAPQPRLSAFVELVTKRRVQRPREAQIRVMTIHQAKGLEFDAVVLPEMDGNLSKPPQKCVTIAPSPTARATGALRYVKHQAWGLLEDQWQQAFGRSIAAAMTESLCTLYVAVTRPVHALYIYIMPGGKNSMNGKTSAALLYHALGVTATVEPETELYVDGDREWFHALPAKEKPVESVATTPPPAKKKPAKKVAVEAERSPKDDAQSAAPESPTKPAGGPAGDPQQMDLF</sequence>
<dbReference type="PANTHER" id="PTHR11070">
    <property type="entry name" value="UVRD / RECB / PCRA DNA HELICASE FAMILY MEMBER"/>
    <property type="match status" value="1"/>
</dbReference>
<feature type="domain" description="UvrD-like helicase ATP-binding" evidence="12">
    <location>
        <begin position="10"/>
        <end position="454"/>
    </location>
</feature>
<accession>A0A518J0M9</accession>
<dbReference type="GO" id="GO:0033202">
    <property type="term" value="C:DNA helicase complex"/>
    <property type="evidence" value="ECO:0007669"/>
    <property type="project" value="TreeGrafter"/>
</dbReference>
<evidence type="ECO:0000259" key="12">
    <source>
        <dbReference type="PROSITE" id="PS51198"/>
    </source>
</evidence>
<evidence type="ECO:0000256" key="1">
    <source>
        <dbReference type="ARBA" id="ARBA00022741"/>
    </source>
</evidence>
<keyword evidence="15" id="KW-1185">Reference proteome</keyword>
<keyword evidence="4 10" id="KW-0067">ATP-binding</keyword>
<dbReference type="PROSITE" id="PS51217">
    <property type="entry name" value="UVRD_HELICASE_CTER"/>
    <property type="match status" value="1"/>
</dbReference>
<evidence type="ECO:0000313" key="15">
    <source>
        <dbReference type="Proteomes" id="UP000316770"/>
    </source>
</evidence>
<evidence type="ECO:0000256" key="2">
    <source>
        <dbReference type="ARBA" id="ARBA00022801"/>
    </source>
</evidence>
<evidence type="ECO:0000256" key="5">
    <source>
        <dbReference type="ARBA" id="ARBA00023235"/>
    </source>
</evidence>
<dbReference type="EC" id="5.6.2.4" evidence="7"/>
<dbReference type="PROSITE" id="PS51198">
    <property type="entry name" value="UVRD_HELICASE_ATP_BIND"/>
    <property type="match status" value="1"/>
</dbReference>
<dbReference type="Pfam" id="PF00580">
    <property type="entry name" value="UvrD-helicase"/>
    <property type="match status" value="1"/>
</dbReference>
<dbReference type="PANTHER" id="PTHR11070:SF2">
    <property type="entry name" value="ATP-DEPENDENT DNA HELICASE SRS2"/>
    <property type="match status" value="1"/>
</dbReference>
<evidence type="ECO:0000313" key="14">
    <source>
        <dbReference type="EMBL" id="QDV58901.1"/>
    </source>
</evidence>
<keyword evidence="5" id="KW-0413">Isomerase</keyword>
<evidence type="ECO:0000259" key="13">
    <source>
        <dbReference type="PROSITE" id="PS51217"/>
    </source>
</evidence>
<comment type="catalytic activity">
    <reaction evidence="6">
        <text>Couples ATP hydrolysis with the unwinding of duplex DNA by translocating in the 3'-5' direction.</text>
        <dbReference type="EC" id="5.6.2.4"/>
    </reaction>
</comment>
<reference evidence="14 15" key="1">
    <citation type="submission" date="2019-02" db="EMBL/GenBank/DDBJ databases">
        <title>Deep-cultivation of Planctomycetes and their phenomic and genomic characterization uncovers novel biology.</title>
        <authorList>
            <person name="Wiegand S."/>
            <person name="Jogler M."/>
            <person name="Boedeker C."/>
            <person name="Pinto D."/>
            <person name="Vollmers J."/>
            <person name="Rivas-Marin E."/>
            <person name="Kohn T."/>
            <person name="Peeters S.H."/>
            <person name="Heuer A."/>
            <person name="Rast P."/>
            <person name="Oberbeckmann S."/>
            <person name="Bunk B."/>
            <person name="Jeske O."/>
            <person name="Meyerdierks A."/>
            <person name="Storesund J.E."/>
            <person name="Kallscheuer N."/>
            <person name="Luecker S."/>
            <person name="Lage O.M."/>
            <person name="Pohl T."/>
            <person name="Merkel B.J."/>
            <person name="Hornburger P."/>
            <person name="Mueller R.-W."/>
            <person name="Bruemmer F."/>
            <person name="Labrenz M."/>
            <person name="Spormann A.M."/>
            <person name="Op den Camp H."/>
            <person name="Overmann J."/>
            <person name="Amann R."/>
            <person name="Jetten M.S.M."/>
            <person name="Mascher T."/>
            <person name="Medema M.H."/>
            <person name="Devos D.P."/>
            <person name="Kaster A.-K."/>
            <person name="Ovreas L."/>
            <person name="Rohde M."/>
            <person name="Galperin M.Y."/>
            <person name="Jogler C."/>
        </authorList>
    </citation>
    <scope>NUCLEOTIDE SEQUENCE [LARGE SCALE GENOMIC DNA]</scope>
    <source>
        <strain evidence="14 15">Mal33</strain>
    </source>
</reference>
<dbReference type="InterPro" id="IPR014016">
    <property type="entry name" value="UvrD-like_ATP-bd"/>
</dbReference>
<comment type="catalytic activity">
    <reaction evidence="9">
        <text>ATP + H2O = ADP + phosphate + H(+)</text>
        <dbReference type="Rhea" id="RHEA:13065"/>
        <dbReference type="ChEBI" id="CHEBI:15377"/>
        <dbReference type="ChEBI" id="CHEBI:15378"/>
        <dbReference type="ChEBI" id="CHEBI:30616"/>
        <dbReference type="ChEBI" id="CHEBI:43474"/>
        <dbReference type="ChEBI" id="CHEBI:456216"/>
        <dbReference type="EC" id="5.6.2.4"/>
    </reaction>
</comment>
<dbReference type="AlphaFoldDB" id="A0A518J0M9"/>
<dbReference type="SUPFAM" id="SSF52540">
    <property type="entry name" value="P-loop containing nucleoside triphosphate hydrolases"/>
    <property type="match status" value="1"/>
</dbReference>
<evidence type="ECO:0000256" key="11">
    <source>
        <dbReference type="SAM" id="MobiDB-lite"/>
    </source>
</evidence>
<gene>
    <name evidence="14" type="primary">yjcD</name>
    <name evidence="14" type="ORF">Mal33_49260</name>
</gene>
<keyword evidence="2 10" id="KW-0378">Hydrolase</keyword>
<dbReference type="InterPro" id="IPR027417">
    <property type="entry name" value="P-loop_NTPase"/>
</dbReference>
<dbReference type="Proteomes" id="UP000316770">
    <property type="component" value="Chromosome"/>
</dbReference>
<evidence type="ECO:0000256" key="8">
    <source>
        <dbReference type="ARBA" id="ARBA00034923"/>
    </source>
</evidence>
<feature type="compositionally biased region" description="Basic and acidic residues" evidence="11">
    <location>
        <begin position="879"/>
        <end position="891"/>
    </location>
</feature>
<dbReference type="InterPro" id="IPR000212">
    <property type="entry name" value="DNA_helicase_UvrD/REP"/>
</dbReference>
<dbReference type="Gene3D" id="3.40.50.300">
    <property type="entry name" value="P-loop containing nucleotide triphosphate hydrolases"/>
    <property type="match status" value="3"/>
</dbReference>
<protein>
    <recommendedName>
        <fullName evidence="7">DNA 3'-5' helicase</fullName>
        <ecNumber evidence="7">5.6.2.4</ecNumber>
    </recommendedName>
    <alternativeName>
        <fullName evidence="8">DNA 3'-5' helicase II</fullName>
    </alternativeName>
</protein>